<dbReference type="AlphaFoldDB" id="A0A1L7XNR2"/>
<dbReference type="Pfam" id="PF20150">
    <property type="entry name" value="2EXR"/>
    <property type="match status" value="1"/>
</dbReference>
<evidence type="ECO:0000313" key="2">
    <source>
        <dbReference type="EMBL" id="CZR66566.1"/>
    </source>
</evidence>
<proteinExistence type="predicted"/>
<dbReference type="PANTHER" id="PTHR35910">
    <property type="entry name" value="2EXR DOMAIN-CONTAINING PROTEIN"/>
    <property type="match status" value="1"/>
</dbReference>
<gene>
    <name evidence="2" type="ORF">PAC_16467</name>
</gene>
<keyword evidence="3" id="KW-1185">Reference proteome</keyword>
<protein>
    <recommendedName>
        <fullName evidence="1">2EXR domain-containing protein</fullName>
    </recommendedName>
</protein>
<feature type="domain" description="2EXR" evidence="1">
    <location>
        <begin position="20"/>
        <end position="195"/>
    </location>
</feature>
<accession>A0A1L7XNR2</accession>
<reference evidence="2 3" key="1">
    <citation type="submission" date="2016-03" db="EMBL/GenBank/DDBJ databases">
        <authorList>
            <person name="Ploux O."/>
        </authorList>
    </citation>
    <scope>NUCLEOTIDE SEQUENCE [LARGE SCALE GENOMIC DNA]</scope>
    <source>
        <strain evidence="2 3">UAMH 11012</strain>
    </source>
</reference>
<dbReference type="PANTHER" id="PTHR35910:SF6">
    <property type="entry name" value="2EXR DOMAIN-CONTAINING PROTEIN"/>
    <property type="match status" value="1"/>
</dbReference>
<dbReference type="Proteomes" id="UP000184330">
    <property type="component" value="Unassembled WGS sequence"/>
</dbReference>
<evidence type="ECO:0000313" key="3">
    <source>
        <dbReference type="Proteomes" id="UP000184330"/>
    </source>
</evidence>
<organism evidence="2 3">
    <name type="scientific">Phialocephala subalpina</name>
    <dbReference type="NCBI Taxonomy" id="576137"/>
    <lineage>
        <taxon>Eukaryota</taxon>
        <taxon>Fungi</taxon>
        <taxon>Dikarya</taxon>
        <taxon>Ascomycota</taxon>
        <taxon>Pezizomycotina</taxon>
        <taxon>Leotiomycetes</taxon>
        <taxon>Helotiales</taxon>
        <taxon>Mollisiaceae</taxon>
        <taxon>Phialocephala</taxon>
        <taxon>Phialocephala fortinii species complex</taxon>
    </lineage>
</organism>
<dbReference type="OrthoDB" id="3473305at2759"/>
<name>A0A1L7XNR2_9HELO</name>
<evidence type="ECO:0000259" key="1">
    <source>
        <dbReference type="Pfam" id="PF20150"/>
    </source>
</evidence>
<sequence length="323" mass="37306">MSSSTNTSANETVALPQRTFHLFPRLPLELQRKIWEASLEPRILTAYEQRTFTRRHFNRSYPTWKVFAWGERPIPTCANVVTFTVIEGVHPDLSPTPFWALPYFRRVIEDSVKDDPDAVDPFASRRGNLEKYIMKTPRGPAALYVCSESRQIALGRYQLGFAGSHRSRSKAFDETFEESGANQRRAWIDWERDMILVRILKHTFQSPDEYTKVHNIAFVANKSWASRGAPSLQVGERPWDVSLVEIVRELVNLKTLVVYYRSSDDHKTTSELSFPEQVKKTILDVLAYPQGSLRPRAQPLTAIKVLQVKMEKLEEALQYKNVY</sequence>
<dbReference type="InterPro" id="IPR045518">
    <property type="entry name" value="2EXR"/>
</dbReference>
<dbReference type="EMBL" id="FJOG01000038">
    <property type="protein sequence ID" value="CZR66566.1"/>
    <property type="molecule type" value="Genomic_DNA"/>
</dbReference>